<dbReference type="InterPro" id="IPR011006">
    <property type="entry name" value="CheY-like_superfamily"/>
</dbReference>
<gene>
    <name evidence="4" type="ORF">E6Q60_07645</name>
</gene>
<dbReference type="Proteomes" id="UP000321055">
    <property type="component" value="Unassembled WGS sequence"/>
</dbReference>
<organism evidence="4 5">
    <name type="scientific">Nitrosomonas oligotropha</name>
    <dbReference type="NCBI Taxonomy" id="42354"/>
    <lineage>
        <taxon>Bacteria</taxon>
        <taxon>Pseudomonadati</taxon>
        <taxon>Pseudomonadota</taxon>
        <taxon>Betaproteobacteria</taxon>
        <taxon>Nitrosomonadales</taxon>
        <taxon>Nitrosomonadaceae</taxon>
        <taxon>Nitrosomonas</taxon>
    </lineage>
</organism>
<dbReference type="GO" id="GO:0000160">
    <property type="term" value="P:phosphorelay signal transduction system"/>
    <property type="evidence" value="ECO:0007669"/>
    <property type="project" value="InterPro"/>
</dbReference>
<evidence type="ECO:0000313" key="5">
    <source>
        <dbReference type="Proteomes" id="UP000321055"/>
    </source>
</evidence>
<dbReference type="PANTHER" id="PTHR43214">
    <property type="entry name" value="TWO-COMPONENT RESPONSE REGULATOR"/>
    <property type="match status" value="1"/>
</dbReference>
<feature type="domain" description="Response regulatory" evidence="3">
    <location>
        <begin position="16"/>
        <end position="134"/>
    </location>
</feature>
<comment type="caution">
    <text evidence="4">The sequence shown here is derived from an EMBL/GenBank/DDBJ whole genome shotgun (WGS) entry which is preliminary data.</text>
</comment>
<protein>
    <submittedName>
        <fullName evidence="4">Response regulator transcription factor</fullName>
    </submittedName>
</protein>
<dbReference type="GO" id="GO:0006355">
    <property type="term" value="P:regulation of DNA-templated transcription"/>
    <property type="evidence" value="ECO:0007669"/>
    <property type="project" value="InterPro"/>
</dbReference>
<dbReference type="EMBL" id="SSFX01000054">
    <property type="protein sequence ID" value="TXI28289.1"/>
    <property type="molecule type" value="Genomic_DNA"/>
</dbReference>
<dbReference type="Gene3D" id="3.40.50.2300">
    <property type="match status" value="1"/>
</dbReference>
<dbReference type="PANTHER" id="PTHR43214:SF42">
    <property type="entry name" value="TRANSCRIPTIONAL REGULATORY PROTEIN DESR"/>
    <property type="match status" value="1"/>
</dbReference>
<dbReference type="PROSITE" id="PS50110">
    <property type="entry name" value="RESPONSE_REGULATORY"/>
    <property type="match status" value="1"/>
</dbReference>
<keyword evidence="1" id="KW-0238">DNA-binding</keyword>
<reference evidence="4 5" key="1">
    <citation type="submission" date="2018-09" db="EMBL/GenBank/DDBJ databases">
        <title>Metagenome Assembled Genomes from an Advanced Water Purification Facility.</title>
        <authorList>
            <person name="Stamps B.W."/>
            <person name="Spear J.R."/>
        </authorList>
    </citation>
    <scope>NUCLEOTIDE SEQUENCE [LARGE SCALE GENOMIC DNA]</scope>
    <source>
        <strain evidence="4">Bin_54_1</strain>
    </source>
</reference>
<accession>A0A5C7VTC1</accession>
<proteinExistence type="predicted"/>
<evidence type="ECO:0000259" key="3">
    <source>
        <dbReference type="PROSITE" id="PS50110"/>
    </source>
</evidence>
<dbReference type="AlphaFoldDB" id="A0A5C7VTC1"/>
<sequence>MELYAMSIEASINAVNFLLVEDDWRLRDSLLHGLTRNRKLRCIATADSGQQALAHLRAHKIDLVIMDYALNDHGLWGVELTRDIHKRFPETKILFWSAHIREVDLERAKEAGANGYVSKDKSDQDVIDAIDKIMRGEQVWEADEPKVLGVHAINKRLTPMEIKIMELLAEGKQNAQIAYSLLEIEYRKMAEDFGNEYVITSYGNLRDFIDEEKLKSRTRTVERHFDNIREKLSIRNRSDLFSQALNEYGKLEIRRTTTEIEIKVLMLVHEEKEDAEVAELLGINIKNVQSIKNKFQVEK</sequence>
<dbReference type="SMART" id="SM00448">
    <property type="entry name" value="REC"/>
    <property type="match status" value="1"/>
</dbReference>
<feature type="modified residue" description="4-aspartylphosphate" evidence="2">
    <location>
        <position position="67"/>
    </location>
</feature>
<dbReference type="InterPro" id="IPR016032">
    <property type="entry name" value="Sig_transdc_resp-reg_C-effctor"/>
</dbReference>
<dbReference type="InterPro" id="IPR001789">
    <property type="entry name" value="Sig_transdc_resp-reg_receiver"/>
</dbReference>
<dbReference type="InterPro" id="IPR039420">
    <property type="entry name" value="WalR-like"/>
</dbReference>
<dbReference type="Pfam" id="PF00072">
    <property type="entry name" value="Response_reg"/>
    <property type="match status" value="1"/>
</dbReference>
<name>A0A5C7VTC1_9PROT</name>
<evidence type="ECO:0000256" key="2">
    <source>
        <dbReference type="PROSITE-ProRule" id="PRU00169"/>
    </source>
</evidence>
<keyword evidence="2" id="KW-0597">Phosphoprotein</keyword>
<dbReference type="CDD" id="cd17535">
    <property type="entry name" value="REC_NarL-like"/>
    <property type="match status" value="1"/>
</dbReference>
<evidence type="ECO:0000256" key="1">
    <source>
        <dbReference type="ARBA" id="ARBA00023125"/>
    </source>
</evidence>
<dbReference type="GO" id="GO:0003677">
    <property type="term" value="F:DNA binding"/>
    <property type="evidence" value="ECO:0007669"/>
    <property type="project" value="UniProtKB-KW"/>
</dbReference>
<evidence type="ECO:0000313" key="4">
    <source>
        <dbReference type="EMBL" id="TXI28289.1"/>
    </source>
</evidence>
<dbReference type="InterPro" id="IPR058245">
    <property type="entry name" value="NreC/VraR/RcsB-like_REC"/>
</dbReference>
<dbReference type="SUPFAM" id="SSF46894">
    <property type="entry name" value="C-terminal effector domain of the bipartite response regulators"/>
    <property type="match status" value="1"/>
</dbReference>
<dbReference type="SUPFAM" id="SSF52172">
    <property type="entry name" value="CheY-like"/>
    <property type="match status" value="1"/>
</dbReference>